<comment type="caution">
    <text evidence="1">The sequence shown here is derived from an EMBL/GenBank/DDBJ whole genome shotgun (WGS) entry which is preliminary data.</text>
</comment>
<protein>
    <submittedName>
        <fullName evidence="1">Uncharacterized protein</fullName>
    </submittedName>
</protein>
<accession>A0A0F8YFI5</accession>
<sequence length="47" mass="5190">MAKVDQTPNETPEPDTDLALAIATLKRRIEFLTMLNDMLDIEEGGDG</sequence>
<organism evidence="1">
    <name type="scientific">marine sediment metagenome</name>
    <dbReference type="NCBI Taxonomy" id="412755"/>
    <lineage>
        <taxon>unclassified sequences</taxon>
        <taxon>metagenomes</taxon>
        <taxon>ecological metagenomes</taxon>
    </lineage>
</organism>
<name>A0A0F8YFI5_9ZZZZ</name>
<dbReference type="AlphaFoldDB" id="A0A0F8YFI5"/>
<gene>
    <name evidence="1" type="ORF">LCGC14_2903960</name>
</gene>
<dbReference type="EMBL" id="LAZR01057258">
    <property type="protein sequence ID" value="KKK72430.1"/>
    <property type="molecule type" value="Genomic_DNA"/>
</dbReference>
<evidence type="ECO:0000313" key="1">
    <source>
        <dbReference type="EMBL" id="KKK72430.1"/>
    </source>
</evidence>
<reference evidence="1" key="1">
    <citation type="journal article" date="2015" name="Nature">
        <title>Complex archaea that bridge the gap between prokaryotes and eukaryotes.</title>
        <authorList>
            <person name="Spang A."/>
            <person name="Saw J.H."/>
            <person name="Jorgensen S.L."/>
            <person name="Zaremba-Niedzwiedzka K."/>
            <person name="Martijn J."/>
            <person name="Lind A.E."/>
            <person name="van Eijk R."/>
            <person name="Schleper C."/>
            <person name="Guy L."/>
            <person name="Ettema T.J."/>
        </authorList>
    </citation>
    <scope>NUCLEOTIDE SEQUENCE</scope>
</reference>
<proteinExistence type="predicted"/>